<accession>A0AAD1SGN3</accession>
<name>A0AAD1SGN3_PELCU</name>
<evidence type="ECO:0000256" key="2">
    <source>
        <dbReference type="SAM" id="MobiDB-lite"/>
    </source>
</evidence>
<dbReference type="Gene3D" id="3.30.250.20">
    <property type="entry name" value="L1 transposable element, C-terminal domain"/>
    <property type="match status" value="1"/>
</dbReference>
<dbReference type="EMBL" id="OW240917">
    <property type="protein sequence ID" value="CAH2301169.1"/>
    <property type="molecule type" value="Genomic_DNA"/>
</dbReference>
<dbReference type="InterPro" id="IPR042566">
    <property type="entry name" value="L1_C"/>
</dbReference>
<feature type="compositionally biased region" description="Polar residues" evidence="2">
    <location>
        <begin position="47"/>
        <end position="56"/>
    </location>
</feature>
<proteinExistence type="predicted"/>
<sequence>MGITHQLSSANTSLKNTNLLPKTHQFRLITNLSTRKPPGKPAPNYYGDTTSASSGEQALDDLDEFPSTGGLHNASSDEDNKLPSTKGDIKALLCNIRMLFAADVAVLREDIHTVEGRVKKTEEASQGLTARCTQLEAQNAELQRSQALLAARMDTVEDPNRSRNIKIQGVPDSISQDTLAQFIGRLLTSLLTPQQVKTIGIDGMYRITRATKTPADTPRDAILQLQMRSAQLTLMVRGRNTYPFKKATLSFFRDLSRPTLIWRSLLKPLTTALHQHAIPYRWASPRSLIITQGGAITRVTDPSEMDTVLTALDLSPQQEHATPAQGPQTPHTWDIANIRPFHPEGPTTTSSMAYKAQRANRQPTGT</sequence>
<evidence type="ECO:0000313" key="4">
    <source>
        <dbReference type="Proteomes" id="UP001295444"/>
    </source>
</evidence>
<reference evidence="3" key="1">
    <citation type="submission" date="2022-03" db="EMBL/GenBank/DDBJ databases">
        <authorList>
            <person name="Alioto T."/>
            <person name="Alioto T."/>
            <person name="Gomez Garrido J."/>
        </authorList>
    </citation>
    <scope>NUCLEOTIDE SEQUENCE</scope>
</reference>
<evidence type="ECO:0000256" key="1">
    <source>
        <dbReference type="SAM" id="Coils"/>
    </source>
</evidence>
<protein>
    <submittedName>
        <fullName evidence="3">Uncharacterized protein</fullName>
    </submittedName>
</protein>
<feature type="coiled-coil region" evidence="1">
    <location>
        <begin position="118"/>
        <end position="145"/>
    </location>
</feature>
<dbReference type="AlphaFoldDB" id="A0AAD1SGN3"/>
<feature type="region of interest" description="Disordered" evidence="2">
    <location>
        <begin position="30"/>
        <end position="84"/>
    </location>
</feature>
<evidence type="ECO:0000313" key="3">
    <source>
        <dbReference type="EMBL" id="CAH2301169.1"/>
    </source>
</evidence>
<dbReference type="Proteomes" id="UP001295444">
    <property type="component" value="Chromosome 06"/>
</dbReference>
<gene>
    <name evidence="3" type="ORF">PECUL_23A061438</name>
</gene>
<keyword evidence="1" id="KW-0175">Coiled coil</keyword>
<keyword evidence="4" id="KW-1185">Reference proteome</keyword>
<organism evidence="3 4">
    <name type="scientific">Pelobates cultripes</name>
    <name type="common">Western spadefoot toad</name>
    <dbReference type="NCBI Taxonomy" id="61616"/>
    <lineage>
        <taxon>Eukaryota</taxon>
        <taxon>Metazoa</taxon>
        <taxon>Chordata</taxon>
        <taxon>Craniata</taxon>
        <taxon>Vertebrata</taxon>
        <taxon>Euteleostomi</taxon>
        <taxon>Amphibia</taxon>
        <taxon>Batrachia</taxon>
        <taxon>Anura</taxon>
        <taxon>Pelobatoidea</taxon>
        <taxon>Pelobatidae</taxon>
        <taxon>Pelobates</taxon>
    </lineage>
</organism>
<feature type="region of interest" description="Disordered" evidence="2">
    <location>
        <begin position="342"/>
        <end position="366"/>
    </location>
</feature>